<organism evidence="2">
    <name type="scientific">Anopheles darlingi</name>
    <name type="common">Mosquito</name>
    <dbReference type="NCBI Taxonomy" id="43151"/>
    <lineage>
        <taxon>Eukaryota</taxon>
        <taxon>Metazoa</taxon>
        <taxon>Ecdysozoa</taxon>
        <taxon>Arthropoda</taxon>
        <taxon>Hexapoda</taxon>
        <taxon>Insecta</taxon>
        <taxon>Pterygota</taxon>
        <taxon>Neoptera</taxon>
        <taxon>Endopterygota</taxon>
        <taxon>Diptera</taxon>
        <taxon>Nematocera</taxon>
        <taxon>Culicoidea</taxon>
        <taxon>Culicidae</taxon>
        <taxon>Anophelinae</taxon>
        <taxon>Anopheles</taxon>
    </lineage>
</organism>
<feature type="chain" id="PRO_5014792187" description="Secreted protein" evidence="1">
    <location>
        <begin position="23"/>
        <end position="152"/>
    </location>
</feature>
<protein>
    <recommendedName>
        <fullName evidence="3">Secreted protein</fullName>
    </recommendedName>
</protein>
<name>A0A2M4D5M3_ANODA</name>
<evidence type="ECO:0000256" key="1">
    <source>
        <dbReference type="SAM" id="SignalP"/>
    </source>
</evidence>
<dbReference type="EMBL" id="GGFL01008692">
    <property type="protein sequence ID" value="MBW72870.1"/>
    <property type="molecule type" value="Transcribed_RNA"/>
</dbReference>
<accession>A0A2M4D5M3</accession>
<reference evidence="2" key="1">
    <citation type="submission" date="2018-01" db="EMBL/GenBank/DDBJ databases">
        <title>An insight into the sialome of Amazonian anophelines.</title>
        <authorList>
            <person name="Ribeiro J.M."/>
            <person name="Scarpassa V."/>
            <person name="Calvo E."/>
        </authorList>
    </citation>
    <scope>NUCLEOTIDE SEQUENCE</scope>
</reference>
<keyword evidence="1" id="KW-0732">Signal</keyword>
<proteinExistence type="predicted"/>
<sequence length="152" mass="17336">MMMMMMMLMVLMVVMVVRTVAPRNVDRNFDEDASEFDGCSVAVRARPRGPRPGCRRTWRERVRQRALPLVGIKLCALLAFWSMWQPFFSSVCFWFCFCESPAPLPGSPAAAACFNIQFLFAFHFVLPHPKHTHPILSFFPAINSIIMAGQYG</sequence>
<dbReference type="AlphaFoldDB" id="A0A2M4D5M3"/>
<feature type="signal peptide" evidence="1">
    <location>
        <begin position="1"/>
        <end position="22"/>
    </location>
</feature>
<evidence type="ECO:0008006" key="3">
    <source>
        <dbReference type="Google" id="ProtNLM"/>
    </source>
</evidence>
<evidence type="ECO:0000313" key="2">
    <source>
        <dbReference type="EMBL" id="MBW72870.1"/>
    </source>
</evidence>